<organism evidence="4 5">
    <name type="scientific">Alcanivorax profundi</name>
    <dbReference type="NCBI Taxonomy" id="2338368"/>
    <lineage>
        <taxon>Bacteria</taxon>
        <taxon>Pseudomonadati</taxon>
        <taxon>Pseudomonadota</taxon>
        <taxon>Gammaproteobacteria</taxon>
        <taxon>Oceanospirillales</taxon>
        <taxon>Alcanivoracaceae</taxon>
        <taxon>Alcanivorax</taxon>
    </lineage>
</organism>
<dbReference type="OrthoDB" id="9798669at2"/>
<sequence>MANKRILVTGATGAQGGALIPLLLEQGFAVRALTRNPDKPSARALYHRGVEVVAGDLDDSVSLQLACKDCYGVFAVQNFWEKGVGYDREIEQGKRLADAAAAAGVQHFLQTSVAGCEEAGNVLHFASKWEIEQHIESLSLPFTMLREVFFMENFFEPVMGNKGKKAINPALVLATLDGCLNKDVPFHMVTVEDIARVSAAIFAAPETWLGQKLDLASDVLTVADMKAIYRHVTGKRPLPIKIPLWALRLSNAEAARQYVWNNEVRWRFPLAPLQQQFPFLTSFESFLRQRLNTPA</sequence>
<reference evidence="4 5" key="1">
    <citation type="submission" date="2018-09" db="EMBL/GenBank/DDBJ databases">
        <title>Alcanivorax profundi sp. nov., isolated from 1000 m-depth seawater of the Mariana Trench.</title>
        <authorList>
            <person name="Liu J."/>
        </authorList>
    </citation>
    <scope>NUCLEOTIDE SEQUENCE [LARGE SCALE GENOMIC DNA]</scope>
    <source>
        <strain evidence="4 5">MTEO17</strain>
    </source>
</reference>
<dbReference type="Proteomes" id="UP000283734">
    <property type="component" value="Unassembled WGS sequence"/>
</dbReference>
<dbReference type="PANTHER" id="PTHR42748">
    <property type="entry name" value="NITROGEN METABOLITE REPRESSION PROTEIN NMRA FAMILY MEMBER"/>
    <property type="match status" value="1"/>
</dbReference>
<feature type="domain" description="NmrA-like" evidence="3">
    <location>
        <begin position="3"/>
        <end position="236"/>
    </location>
</feature>
<evidence type="ECO:0000313" key="5">
    <source>
        <dbReference type="Proteomes" id="UP000283734"/>
    </source>
</evidence>
<accession>A0A418XZB8</accession>
<dbReference type="CDD" id="cd05251">
    <property type="entry name" value="NmrA_like_SDR_a"/>
    <property type="match status" value="1"/>
</dbReference>
<protein>
    <submittedName>
        <fullName evidence="4">NmrA/HSCARG family protein</fullName>
    </submittedName>
</protein>
<dbReference type="Gene3D" id="3.40.50.720">
    <property type="entry name" value="NAD(P)-binding Rossmann-like Domain"/>
    <property type="match status" value="1"/>
</dbReference>
<proteinExistence type="inferred from homology"/>
<evidence type="ECO:0000259" key="3">
    <source>
        <dbReference type="Pfam" id="PF05368"/>
    </source>
</evidence>
<evidence type="ECO:0000256" key="1">
    <source>
        <dbReference type="ARBA" id="ARBA00006328"/>
    </source>
</evidence>
<comment type="caution">
    <text evidence="4">The sequence shown here is derived from an EMBL/GenBank/DDBJ whole genome shotgun (WGS) entry which is preliminary data.</text>
</comment>
<evidence type="ECO:0000313" key="4">
    <source>
        <dbReference type="EMBL" id="RJG18357.1"/>
    </source>
</evidence>
<dbReference type="InterPro" id="IPR051164">
    <property type="entry name" value="NmrA-like_oxidored"/>
</dbReference>
<keyword evidence="5" id="KW-1185">Reference proteome</keyword>
<dbReference type="EMBL" id="QYYA01000002">
    <property type="protein sequence ID" value="RJG18357.1"/>
    <property type="molecule type" value="Genomic_DNA"/>
</dbReference>
<dbReference type="AlphaFoldDB" id="A0A418XZB8"/>
<gene>
    <name evidence="4" type="ORF">D4A39_07750</name>
</gene>
<dbReference type="SUPFAM" id="SSF51735">
    <property type="entry name" value="NAD(P)-binding Rossmann-fold domains"/>
    <property type="match status" value="1"/>
</dbReference>
<dbReference type="InterPro" id="IPR008030">
    <property type="entry name" value="NmrA-like"/>
</dbReference>
<dbReference type="Gene3D" id="3.90.25.10">
    <property type="entry name" value="UDP-galactose 4-epimerase, domain 1"/>
    <property type="match status" value="1"/>
</dbReference>
<dbReference type="PANTHER" id="PTHR42748:SF7">
    <property type="entry name" value="NMRA LIKE REDOX SENSOR 1-RELATED"/>
    <property type="match status" value="1"/>
</dbReference>
<keyword evidence="2" id="KW-0521">NADP</keyword>
<dbReference type="Pfam" id="PF05368">
    <property type="entry name" value="NmrA"/>
    <property type="match status" value="1"/>
</dbReference>
<name>A0A418XZB8_9GAMM</name>
<comment type="similarity">
    <text evidence="1">Belongs to the NmrA-type oxidoreductase family.</text>
</comment>
<dbReference type="InterPro" id="IPR036291">
    <property type="entry name" value="NAD(P)-bd_dom_sf"/>
</dbReference>
<evidence type="ECO:0000256" key="2">
    <source>
        <dbReference type="ARBA" id="ARBA00022857"/>
    </source>
</evidence>
<dbReference type="RefSeq" id="WP_119917811.1">
    <property type="nucleotide sequence ID" value="NZ_QYYA01000002.1"/>
</dbReference>